<dbReference type="Proteomes" id="UP000255024">
    <property type="component" value="Unassembled WGS sequence"/>
</dbReference>
<reference evidence="2 3" key="1">
    <citation type="submission" date="2018-06" db="EMBL/GenBank/DDBJ databases">
        <authorList>
            <consortium name="Pathogen Informatics"/>
            <person name="Doyle S."/>
        </authorList>
    </citation>
    <scope>NUCLEOTIDE SEQUENCE [LARGE SCALE GENOMIC DNA]</scope>
    <source>
        <strain evidence="2 3">NCTC11179</strain>
    </source>
</reference>
<accession>A0A378U4J9</accession>
<dbReference type="Pfam" id="PF19512">
    <property type="entry name" value="DUF6046"/>
    <property type="match status" value="1"/>
</dbReference>
<sequence length="212" mass="24014">MNDIVMSSLLGSKIIKQVPCFQQVELFTGQSILPLNSPSVQQNDTTEETKLAEPLNENKKTIESQQFFPLTLSVDGSEEFTLPYEPIISIEGKNNIIKRSVLKYNEQFSGSTFGTVKERWSMDDYKITITGALFGTSEIGAYESTYPREDFERLKNFLLQGKEIKVKSTPFELLGISYIAIEDFSFPFTKGENVQAYVIKAISDVPMQLFME</sequence>
<dbReference type="RefSeq" id="WP_115092718.1">
    <property type="nucleotide sequence ID" value="NZ_CP068107.1"/>
</dbReference>
<evidence type="ECO:0000259" key="1">
    <source>
        <dbReference type="Pfam" id="PF19512"/>
    </source>
</evidence>
<proteinExistence type="predicted"/>
<evidence type="ECO:0000313" key="3">
    <source>
        <dbReference type="Proteomes" id="UP000255024"/>
    </source>
</evidence>
<name>A0A378U4J9_MYROD</name>
<feature type="domain" description="DUF6046" evidence="1">
    <location>
        <begin position="82"/>
        <end position="210"/>
    </location>
</feature>
<dbReference type="AlphaFoldDB" id="A0A378U4J9"/>
<keyword evidence="3" id="KW-1185">Reference proteome</keyword>
<dbReference type="InterPro" id="IPR046109">
    <property type="entry name" value="DUF6046"/>
</dbReference>
<dbReference type="EMBL" id="UGQL01000002">
    <property type="protein sequence ID" value="STZ70178.1"/>
    <property type="molecule type" value="Genomic_DNA"/>
</dbReference>
<gene>
    <name evidence="2" type="ORF">NCTC11179_03711</name>
</gene>
<protein>
    <recommendedName>
        <fullName evidence="1">DUF6046 domain-containing protein</fullName>
    </recommendedName>
</protein>
<organism evidence="2 3">
    <name type="scientific">Myroides odoratus</name>
    <name type="common">Flavobacterium odoratum</name>
    <dbReference type="NCBI Taxonomy" id="256"/>
    <lineage>
        <taxon>Bacteria</taxon>
        <taxon>Pseudomonadati</taxon>
        <taxon>Bacteroidota</taxon>
        <taxon>Flavobacteriia</taxon>
        <taxon>Flavobacteriales</taxon>
        <taxon>Flavobacteriaceae</taxon>
        <taxon>Myroides</taxon>
    </lineage>
</organism>
<evidence type="ECO:0000313" key="2">
    <source>
        <dbReference type="EMBL" id="STZ70178.1"/>
    </source>
</evidence>